<dbReference type="EMBL" id="LT984806">
    <property type="protein sequence ID" value="SPD46710.1"/>
    <property type="molecule type" value="Genomic_DNA"/>
</dbReference>
<keyword evidence="1 7" id="KW-0723">Serine/threonine-protein kinase</keyword>
<dbReference type="RefSeq" id="WP_115678369.1">
    <property type="nucleotide sequence ID" value="NZ_LT984806.1"/>
</dbReference>
<sequence>MSGHRFSPGVVLAERYEVKNFLAAGGMQEVYVCFDRTLEREVVVKTPKAGIKDRRFRRGAEMGARVHHHNVAATFDYYEDADLTFLVEEYIVGLDLGRRLETEFVFMDPSLAAHVIHHIANALHEAHSVDICHRDLKPSNVMTSADASINVIKLTDFGIAKLAESEIAAELELFEQDQSTLTTSNTLLGAVPYMAPECWENWKSAGQPMDIWALGCVAFHLLHGTPPFGSGRQAFMNIAKLLSGSPLQLTRPTWFGKHKNTEALENGLWGIIEACIQVSPAARPQAQDVMRMCQQLCYATAGRKIGTITEYPGTYANGNRGDFGRITDDVARRRWFFHLTEFFGQNGPEQGQRVSFSVYPGVPQDRSAPVLRLRR</sequence>
<dbReference type="InterPro" id="IPR030616">
    <property type="entry name" value="Aur-like"/>
</dbReference>
<dbReference type="Gene3D" id="3.30.200.20">
    <property type="entry name" value="Phosphorylase Kinase, domain 1"/>
    <property type="match status" value="1"/>
</dbReference>
<name>A0A375H936_9BURK</name>
<gene>
    <name evidence="7" type="ORF">CBM2607_11650</name>
</gene>
<feature type="domain" description="Protein kinase" evidence="6">
    <location>
        <begin position="16"/>
        <end position="297"/>
    </location>
</feature>
<dbReference type="PANTHER" id="PTHR24350">
    <property type="entry name" value="SERINE/THREONINE-PROTEIN KINASE IAL-RELATED"/>
    <property type="match status" value="1"/>
</dbReference>
<dbReference type="InterPro" id="IPR008271">
    <property type="entry name" value="Ser/Thr_kinase_AS"/>
</dbReference>
<keyword evidence="4 7" id="KW-0418">Kinase</keyword>
<evidence type="ECO:0000256" key="2">
    <source>
        <dbReference type="ARBA" id="ARBA00022679"/>
    </source>
</evidence>
<dbReference type="GO" id="GO:0004674">
    <property type="term" value="F:protein serine/threonine kinase activity"/>
    <property type="evidence" value="ECO:0007669"/>
    <property type="project" value="UniProtKB-KW"/>
</dbReference>
<evidence type="ECO:0000256" key="1">
    <source>
        <dbReference type="ARBA" id="ARBA00022527"/>
    </source>
</evidence>
<evidence type="ECO:0000313" key="7">
    <source>
        <dbReference type="EMBL" id="SPD46710.1"/>
    </source>
</evidence>
<dbReference type="Gene3D" id="1.10.510.10">
    <property type="entry name" value="Transferase(Phosphotransferase) domain 1"/>
    <property type="match status" value="1"/>
</dbReference>
<dbReference type="AlphaFoldDB" id="A0A375H936"/>
<dbReference type="SUPFAM" id="SSF56112">
    <property type="entry name" value="Protein kinase-like (PK-like)"/>
    <property type="match status" value="1"/>
</dbReference>
<evidence type="ECO:0000313" key="8">
    <source>
        <dbReference type="Proteomes" id="UP000255168"/>
    </source>
</evidence>
<dbReference type="InterPro" id="IPR011009">
    <property type="entry name" value="Kinase-like_dom_sf"/>
</dbReference>
<dbReference type="Pfam" id="PF00069">
    <property type="entry name" value="Pkinase"/>
    <property type="match status" value="1"/>
</dbReference>
<dbReference type="Proteomes" id="UP000255168">
    <property type="component" value="Chromosome I"/>
</dbReference>
<evidence type="ECO:0000259" key="6">
    <source>
        <dbReference type="PROSITE" id="PS50011"/>
    </source>
</evidence>
<evidence type="ECO:0000256" key="5">
    <source>
        <dbReference type="ARBA" id="ARBA00022840"/>
    </source>
</evidence>
<evidence type="ECO:0000256" key="4">
    <source>
        <dbReference type="ARBA" id="ARBA00022777"/>
    </source>
</evidence>
<keyword evidence="2" id="KW-0808">Transferase</keyword>
<dbReference type="SMART" id="SM00220">
    <property type="entry name" value="S_TKc"/>
    <property type="match status" value="1"/>
</dbReference>
<dbReference type="CDD" id="cd14014">
    <property type="entry name" value="STKc_PknB_like"/>
    <property type="match status" value="1"/>
</dbReference>
<evidence type="ECO:0000256" key="3">
    <source>
        <dbReference type="ARBA" id="ARBA00022741"/>
    </source>
</evidence>
<reference evidence="7 8" key="1">
    <citation type="submission" date="2018-01" db="EMBL/GenBank/DDBJ databases">
        <authorList>
            <person name="Clerissi C."/>
        </authorList>
    </citation>
    <scope>NUCLEOTIDE SEQUENCE [LARGE SCALE GENOMIC DNA]</scope>
    <source>
        <strain evidence="7">Cupriavidus taiwanensis STM 6160</strain>
    </source>
</reference>
<keyword evidence="5" id="KW-0067">ATP-binding</keyword>
<keyword evidence="3" id="KW-0547">Nucleotide-binding</keyword>
<proteinExistence type="predicted"/>
<accession>A0A375H936</accession>
<dbReference type="InterPro" id="IPR000719">
    <property type="entry name" value="Prot_kinase_dom"/>
</dbReference>
<dbReference type="PROSITE" id="PS00108">
    <property type="entry name" value="PROTEIN_KINASE_ST"/>
    <property type="match status" value="1"/>
</dbReference>
<protein>
    <submittedName>
        <fullName evidence="7">Serine/threonine protein kinase</fullName>
    </submittedName>
</protein>
<organism evidence="7 8">
    <name type="scientific">Cupriavidus neocaledonicus</name>
    <dbReference type="NCBI Taxonomy" id="1040979"/>
    <lineage>
        <taxon>Bacteria</taxon>
        <taxon>Pseudomonadati</taxon>
        <taxon>Pseudomonadota</taxon>
        <taxon>Betaproteobacteria</taxon>
        <taxon>Burkholderiales</taxon>
        <taxon>Burkholderiaceae</taxon>
        <taxon>Cupriavidus</taxon>
    </lineage>
</organism>
<dbReference type="GO" id="GO:0005524">
    <property type="term" value="F:ATP binding"/>
    <property type="evidence" value="ECO:0007669"/>
    <property type="project" value="UniProtKB-KW"/>
</dbReference>
<dbReference type="PROSITE" id="PS50011">
    <property type="entry name" value="PROTEIN_KINASE_DOM"/>
    <property type="match status" value="1"/>
</dbReference>